<name>A0ABW9NN84_9ACTN</name>
<dbReference type="InterPro" id="IPR027417">
    <property type="entry name" value="P-loop_NTPase"/>
</dbReference>
<reference evidence="2 3" key="1">
    <citation type="submission" date="2019-06" db="EMBL/GenBank/DDBJ databases">
        <title>Comparative genomics and metabolomics analyses of clavulanic acid producing Streptomyces species provides insight into specialized metabolism and evolution of beta-lactam biosynthetic gene clusters.</title>
        <authorList>
            <person name="Moore M.A."/>
            <person name="Cruz-Morales P."/>
            <person name="Barona Gomez F."/>
            <person name="Kapil T."/>
        </authorList>
    </citation>
    <scope>NUCLEOTIDE SEQUENCE [LARGE SCALE GENOMIC DNA]</scope>
    <source>
        <strain evidence="2 3">T-272</strain>
    </source>
</reference>
<comment type="caution">
    <text evidence="2">The sequence shown here is derived from an EMBL/GenBank/DDBJ whole genome shotgun (WGS) entry which is preliminary data.</text>
</comment>
<sequence>MSPYATRITTADRAVTVTSDVLSIPAWSQRYFGSWWNAAEFSGPATGPVVAADVDAAELSRLTRDVLDHPHESTPYAGSAMLYRRDGDGTVTAAQPGQDLAFRYQPDERRLRIAGGDDTPVATAAARLARELLRSQLLADGWTILHASAAAQDGHTVLTLGGKGAGKTTTALLLARAGWRLLANDRVFVRPEDGGVRVLPWPAAAAIGLGLLDALGLYDGVRDRVLAGERLHPTQHQRVTDALTSGTREPLFNERGKELKPQFFPDQLDTWLGMPLAAEGRAAHVLFPRFDTGEGPAVLDDGRELDADDVFTAGTEDRYPDVFGLIRAGTGRSRSPYDELTQRLSALPRHGITLGHDVQANTGFLTGLTDQRSPTADLADTGRGFGHLPGHAR</sequence>
<dbReference type="EMBL" id="VDEQ01000034">
    <property type="protein sequence ID" value="MQS34748.1"/>
    <property type="molecule type" value="Genomic_DNA"/>
</dbReference>
<keyword evidence="3" id="KW-1185">Reference proteome</keyword>
<evidence type="ECO:0000313" key="3">
    <source>
        <dbReference type="Proteomes" id="UP000460558"/>
    </source>
</evidence>
<feature type="region of interest" description="Disordered" evidence="1">
    <location>
        <begin position="366"/>
        <end position="393"/>
    </location>
</feature>
<dbReference type="Gene3D" id="3.40.50.300">
    <property type="entry name" value="P-loop containing nucleotide triphosphate hydrolases"/>
    <property type="match status" value="1"/>
</dbReference>
<dbReference type="Proteomes" id="UP000460558">
    <property type="component" value="Unassembled WGS sequence"/>
</dbReference>
<organism evidence="2 3">
    <name type="scientific">Streptomyces katsurahamanus</name>
    <dbReference type="NCBI Taxonomy" id="2577098"/>
    <lineage>
        <taxon>Bacteria</taxon>
        <taxon>Bacillati</taxon>
        <taxon>Actinomycetota</taxon>
        <taxon>Actinomycetes</taxon>
        <taxon>Kitasatosporales</taxon>
        <taxon>Streptomycetaceae</taxon>
        <taxon>Streptomyces</taxon>
    </lineage>
</organism>
<accession>A0ABW9NN84</accession>
<gene>
    <name evidence="2" type="ORF">FFZ77_03670</name>
</gene>
<dbReference type="SUPFAM" id="SSF53795">
    <property type="entry name" value="PEP carboxykinase-like"/>
    <property type="match status" value="1"/>
</dbReference>
<protein>
    <submittedName>
        <fullName evidence="2">Uncharacterized protein</fullName>
    </submittedName>
</protein>
<evidence type="ECO:0000256" key="1">
    <source>
        <dbReference type="SAM" id="MobiDB-lite"/>
    </source>
</evidence>
<dbReference type="RefSeq" id="WP_153480946.1">
    <property type="nucleotide sequence ID" value="NZ_VDEQ01000034.1"/>
</dbReference>
<evidence type="ECO:0000313" key="2">
    <source>
        <dbReference type="EMBL" id="MQS34748.1"/>
    </source>
</evidence>
<proteinExistence type="predicted"/>